<dbReference type="EMBL" id="JAGQLN010000003">
    <property type="protein sequence ID" value="MCA9376528.1"/>
    <property type="molecule type" value="Genomic_DNA"/>
</dbReference>
<comment type="caution">
    <text evidence="1">The sequence shown here is derived from an EMBL/GenBank/DDBJ whole genome shotgun (WGS) entry which is preliminary data.</text>
</comment>
<dbReference type="AlphaFoldDB" id="A0A955I8R0"/>
<dbReference type="Proteomes" id="UP000741282">
    <property type="component" value="Unassembled WGS sequence"/>
</dbReference>
<sequence length="578" mass="65232">MSDVITNPEFRVDTRPVRIRKTLPPDIQQKLDKHTSPENMKPFDYFIVIGADGTASFQDPDLANRLEQAAYSDSYEEVMNMVPTEAQVINNLRNEPTITALLQGLNVNIDGGMSWQILHILHENDPILGILSERYRRICATLIECGNSVWNADGISEDEQRYHDRQLRAEDIIQGARRKGLKPSDIMVGRTIVAGVQQPKITRLQSRLTGSTQVSDKWDQIRYFYPEGPEDGFISGVEWYSDIIYALMVALSEGRMIDHFFEHNLITPPPEYITDPTDKKNYMLNESTHGLMQVLWRYLKPKVLEVIQDRGANPSTYNYENLQLAPDQTLGAELLKLSHEFKNSTDPKDLERLQRVEAALNALRKWTTFIEGGRSAENPTGVDTARPTSSVELSTALQIFQGANDLLTKPEGIVELATVLSELDTVSLIPETIDQEGEVDNEAVTSIIQQLNNAVNENWVNALNYAPIIRLRDLGQDGLSRKLLERMSITLSEIAKAAPALGLQISEGGLSEMTLAQVSKMKQRFRTLTAALHPDALNQSDILNDPQFLRLVDQHRPIIDALRELFNQLYSEKKQENT</sequence>
<gene>
    <name evidence="1" type="ORF">KC685_01240</name>
</gene>
<evidence type="ECO:0000313" key="1">
    <source>
        <dbReference type="EMBL" id="MCA9376528.1"/>
    </source>
</evidence>
<organism evidence="1 2">
    <name type="scientific">Candidatus Dojkabacteria bacterium</name>
    <dbReference type="NCBI Taxonomy" id="2099670"/>
    <lineage>
        <taxon>Bacteria</taxon>
        <taxon>Candidatus Dojkabacteria</taxon>
    </lineage>
</organism>
<evidence type="ECO:0000313" key="2">
    <source>
        <dbReference type="Proteomes" id="UP000741282"/>
    </source>
</evidence>
<name>A0A955I8R0_9BACT</name>
<accession>A0A955I8R0</accession>
<reference evidence="1" key="2">
    <citation type="journal article" date="2021" name="Microbiome">
        <title>Successional dynamics and alternative stable states in a saline activated sludge microbial community over 9 years.</title>
        <authorList>
            <person name="Wang Y."/>
            <person name="Ye J."/>
            <person name="Ju F."/>
            <person name="Liu L."/>
            <person name="Boyd J.A."/>
            <person name="Deng Y."/>
            <person name="Parks D.H."/>
            <person name="Jiang X."/>
            <person name="Yin X."/>
            <person name="Woodcroft B.J."/>
            <person name="Tyson G.W."/>
            <person name="Hugenholtz P."/>
            <person name="Polz M.F."/>
            <person name="Zhang T."/>
        </authorList>
    </citation>
    <scope>NUCLEOTIDE SEQUENCE</scope>
    <source>
        <strain evidence="1">HKST-UBA17</strain>
    </source>
</reference>
<protein>
    <submittedName>
        <fullName evidence="1">Uncharacterized protein</fullName>
    </submittedName>
</protein>
<reference evidence="1" key="1">
    <citation type="submission" date="2020-04" db="EMBL/GenBank/DDBJ databases">
        <authorList>
            <person name="Zhang T."/>
        </authorList>
    </citation>
    <scope>NUCLEOTIDE SEQUENCE</scope>
    <source>
        <strain evidence="1">HKST-UBA17</strain>
    </source>
</reference>
<proteinExistence type="predicted"/>